<evidence type="ECO:0000313" key="2">
    <source>
        <dbReference type="Proteomes" id="UP000789595"/>
    </source>
</evidence>
<reference evidence="1" key="1">
    <citation type="submission" date="2021-11" db="EMBL/GenBank/DDBJ databases">
        <authorList>
            <consortium name="Genoscope - CEA"/>
            <person name="William W."/>
        </authorList>
    </citation>
    <scope>NUCLEOTIDE SEQUENCE</scope>
</reference>
<dbReference type="AlphaFoldDB" id="A0A8J2WE94"/>
<protein>
    <submittedName>
        <fullName evidence="1">Uncharacterized protein</fullName>
    </submittedName>
</protein>
<evidence type="ECO:0000313" key="1">
    <source>
        <dbReference type="EMBL" id="CAH0364875.1"/>
    </source>
</evidence>
<dbReference type="Proteomes" id="UP000789595">
    <property type="component" value="Unassembled WGS sequence"/>
</dbReference>
<name>A0A8J2WE94_9STRA</name>
<organism evidence="1 2">
    <name type="scientific">Pelagomonas calceolata</name>
    <dbReference type="NCBI Taxonomy" id="35677"/>
    <lineage>
        <taxon>Eukaryota</taxon>
        <taxon>Sar</taxon>
        <taxon>Stramenopiles</taxon>
        <taxon>Ochrophyta</taxon>
        <taxon>Pelagophyceae</taxon>
        <taxon>Pelagomonadales</taxon>
        <taxon>Pelagomonadaceae</taxon>
        <taxon>Pelagomonas</taxon>
    </lineage>
</organism>
<gene>
    <name evidence="1" type="ORF">PECAL_1P12620</name>
</gene>
<comment type="caution">
    <text evidence="1">The sequence shown here is derived from an EMBL/GenBank/DDBJ whole genome shotgun (WGS) entry which is preliminary data.</text>
</comment>
<sequence length="219" mass="22323">MGARFSPWTCAAQCMGPSCWPGSNCATCCTCPGQGPATPPWQPAAPQTPKVACGPIIGQLKAVPKKGDIAYIQNTLMPICGVPSSGYPAPSAPVYQCPVCITRLAQAAANNDACAAATALVFGIAMDTDSSGGPGTAGGAQANGAGAQAKSLICGMTRGDGVTKAFAQCPGCPGQPLYKSIRYKDTEVPCAVCGNALPFTRFVVKDNKLVDNACKQCWK</sequence>
<accession>A0A8J2WE94</accession>
<keyword evidence="2" id="KW-1185">Reference proteome</keyword>
<proteinExistence type="predicted"/>
<dbReference type="EMBL" id="CAKKNE010000001">
    <property type="protein sequence ID" value="CAH0364875.1"/>
    <property type="molecule type" value="Genomic_DNA"/>
</dbReference>